<reference evidence="1 2" key="1">
    <citation type="submission" date="2022-05" db="EMBL/GenBank/DDBJ databases">
        <authorList>
            <consortium name="Genoscope - CEA"/>
            <person name="William W."/>
        </authorList>
    </citation>
    <scope>NUCLEOTIDE SEQUENCE [LARGE SCALE GENOMIC DNA]</scope>
</reference>
<evidence type="ECO:0000313" key="1">
    <source>
        <dbReference type="EMBL" id="CAH3191329.1"/>
    </source>
</evidence>
<dbReference type="Proteomes" id="UP001159427">
    <property type="component" value="Unassembled WGS sequence"/>
</dbReference>
<accession>A0ABN8SI41</accession>
<evidence type="ECO:0000313" key="2">
    <source>
        <dbReference type="Proteomes" id="UP001159427"/>
    </source>
</evidence>
<protein>
    <submittedName>
        <fullName evidence="1">Uncharacterized protein</fullName>
    </submittedName>
</protein>
<dbReference type="EMBL" id="CALNXI010002898">
    <property type="protein sequence ID" value="CAH3191329.1"/>
    <property type="molecule type" value="Genomic_DNA"/>
</dbReference>
<comment type="caution">
    <text evidence="1">The sequence shown here is derived from an EMBL/GenBank/DDBJ whole genome shotgun (WGS) entry which is preliminary data.</text>
</comment>
<proteinExistence type="predicted"/>
<name>A0ABN8SI41_9CNID</name>
<gene>
    <name evidence="1" type="ORF">PEVE_00021630</name>
</gene>
<sequence>MSGSVIKTFADERLLTGKLGKVDKLAKVIYLRPKDSNDTNDMYSSLQLSKKLSSCSNGNDIPLPAETSVGHNSFSKLTVTINSNNCRLCGCSFKVKFGSQAHHFGVILAKLCESVGLPVKYCEDKSRSETFISCFRVKRDSSAAFQRRFPRPIEVH</sequence>
<organism evidence="1 2">
    <name type="scientific">Porites evermanni</name>
    <dbReference type="NCBI Taxonomy" id="104178"/>
    <lineage>
        <taxon>Eukaryota</taxon>
        <taxon>Metazoa</taxon>
        <taxon>Cnidaria</taxon>
        <taxon>Anthozoa</taxon>
        <taxon>Hexacorallia</taxon>
        <taxon>Scleractinia</taxon>
        <taxon>Fungiina</taxon>
        <taxon>Poritidae</taxon>
        <taxon>Porites</taxon>
    </lineage>
</organism>
<keyword evidence="2" id="KW-1185">Reference proteome</keyword>